<dbReference type="PROSITE" id="PS50011">
    <property type="entry name" value="PROTEIN_KINASE_DOM"/>
    <property type="match status" value="1"/>
</dbReference>
<sequence>MRKDGMRTAVVAYDGVSGLLKCTPHANQHDNEVNALNTIKKSYIDDYEDSPFAKKKHDLTVPEILTTFKTNDGYHCLITEIFRGFSLREYMPLVSDDLKDAFTAHYVNSIARAIDSLHTKGFTHGNITPDTVYLQPQGKFDDLRVILTDFEGSQVIPEELRIWIGGQESQSPLPSIIKPRGYCPPEDYTEPKVDQRMRDSWMFGATLYYMTNGHSPYGDAYIESFKAMFPVPAEELQKTMEQVARTGKNSFPPMKTKNSALLKEAMRLMEPRPQNRADIRDLALKDVSDFRHFVDKYYGVAWDYLKSNLPIVGTPSWDVEPPEYERVEDTTTRYKRP</sequence>
<dbReference type="STRING" id="78915.A0A4P9XU63"/>
<gene>
    <name evidence="2" type="ORF">THASP1DRAFT_28440</name>
</gene>
<feature type="domain" description="Protein kinase" evidence="1">
    <location>
        <begin position="1"/>
        <end position="294"/>
    </location>
</feature>
<dbReference type="InterPro" id="IPR000719">
    <property type="entry name" value="Prot_kinase_dom"/>
</dbReference>
<protein>
    <submittedName>
        <fullName evidence="2">Kinase-like domain-containing protein</fullName>
    </submittedName>
</protein>
<proteinExistence type="predicted"/>
<dbReference type="AlphaFoldDB" id="A0A4P9XU63"/>
<keyword evidence="2" id="KW-0418">Kinase</keyword>
<dbReference type="Pfam" id="PF00069">
    <property type="entry name" value="Pkinase"/>
    <property type="match status" value="1"/>
</dbReference>
<keyword evidence="2" id="KW-0808">Transferase</keyword>
<dbReference type="SUPFAM" id="SSF56112">
    <property type="entry name" value="Protein kinase-like (PK-like)"/>
    <property type="match status" value="1"/>
</dbReference>
<dbReference type="Gene3D" id="1.10.510.10">
    <property type="entry name" value="Transferase(Phosphotransferase) domain 1"/>
    <property type="match status" value="1"/>
</dbReference>
<reference evidence="3" key="1">
    <citation type="journal article" date="2018" name="Nat. Microbiol.">
        <title>Leveraging single-cell genomics to expand the fungal tree of life.</title>
        <authorList>
            <person name="Ahrendt S.R."/>
            <person name="Quandt C.A."/>
            <person name="Ciobanu D."/>
            <person name="Clum A."/>
            <person name="Salamov A."/>
            <person name="Andreopoulos B."/>
            <person name="Cheng J.F."/>
            <person name="Woyke T."/>
            <person name="Pelin A."/>
            <person name="Henrissat B."/>
            <person name="Reynolds N.K."/>
            <person name="Benny G.L."/>
            <person name="Smith M.E."/>
            <person name="James T.Y."/>
            <person name="Grigoriev I.V."/>
        </authorList>
    </citation>
    <scope>NUCLEOTIDE SEQUENCE [LARGE SCALE GENOMIC DNA]</scope>
    <source>
        <strain evidence="3">RSA 1356</strain>
    </source>
</reference>
<dbReference type="PANTHER" id="PTHR44167">
    <property type="entry name" value="OVARIAN-SPECIFIC SERINE/THREONINE-PROTEIN KINASE LOK-RELATED"/>
    <property type="match status" value="1"/>
</dbReference>
<dbReference type="SMART" id="SM00220">
    <property type="entry name" value="S_TKc"/>
    <property type="match status" value="1"/>
</dbReference>
<keyword evidence="3" id="KW-1185">Reference proteome</keyword>
<dbReference type="InterPro" id="IPR011009">
    <property type="entry name" value="Kinase-like_dom_sf"/>
</dbReference>
<dbReference type="GO" id="GO:0004674">
    <property type="term" value="F:protein serine/threonine kinase activity"/>
    <property type="evidence" value="ECO:0007669"/>
    <property type="project" value="TreeGrafter"/>
</dbReference>
<dbReference type="EMBL" id="KZ992490">
    <property type="protein sequence ID" value="RKP09755.1"/>
    <property type="molecule type" value="Genomic_DNA"/>
</dbReference>
<dbReference type="Proteomes" id="UP000271241">
    <property type="component" value="Unassembled WGS sequence"/>
</dbReference>
<evidence type="ECO:0000313" key="2">
    <source>
        <dbReference type="EMBL" id="RKP09755.1"/>
    </source>
</evidence>
<evidence type="ECO:0000313" key="3">
    <source>
        <dbReference type="Proteomes" id="UP000271241"/>
    </source>
</evidence>
<organism evidence="2 3">
    <name type="scientific">Thamnocephalis sphaerospora</name>
    <dbReference type="NCBI Taxonomy" id="78915"/>
    <lineage>
        <taxon>Eukaryota</taxon>
        <taxon>Fungi</taxon>
        <taxon>Fungi incertae sedis</taxon>
        <taxon>Zoopagomycota</taxon>
        <taxon>Zoopagomycotina</taxon>
        <taxon>Zoopagomycetes</taxon>
        <taxon>Zoopagales</taxon>
        <taxon>Sigmoideomycetaceae</taxon>
        <taxon>Thamnocephalis</taxon>
    </lineage>
</organism>
<accession>A0A4P9XU63</accession>
<dbReference type="PANTHER" id="PTHR44167:SF24">
    <property type="entry name" value="SERINE_THREONINE-PROTEIN KINASE CHK2"/>
    <property type="match status" value="1"/>
</dbReference>
<evidence type="ECO:0000259" key="1">
    <source>
        <dbReference type="PROSITE" id="PS50011"/>
    </source>
</evidence>
<dbReference type="GO" id="GO:0005524">
    <property type="term" value="F:ATP binding"/>
    <property type="evidence" value="ECO:0007669"/>
    <property type="project" value="InterPro"/>
</dbReference>
<name>A0A4P9XU63_9FUNG</name>
<dbReference type="GO" id="GO:0044773">
    <property type="term" value="P:mitotic DNA damage checkpoint signaling"/>
    <property type="evidence" value="ECO:0007669"/>
    <property type="project" value="TreeGrafter"/>
</dbReference>
<dbReference type="GO" id="GO:0005634">
    <property type="term" value="C:nucleus"/>
    <property type="evidence" value="ECO:0007669"/>
    <property type="project" value="TreeGrafter"/>
</dbReference>